<dbReference type="InterPro" id="IPR019734">
    <property type="entry name" value="TPR_rpt"/>
</dbReference>
<keyword evidence="9" id="KW-0131">Cell cycle</keyword>
<dbReference type="Gene3D" id="3.30.420.10">
    <property type="entry name" value="Ribonuclease H-like superfamily/Ribonuclease H"/>
    <property type="match status" value="1"/>
</dbReference>
<gene>
    <name evidence="13" type="ORF">ANN_22992</name>
</gene>
<accession>A0ABQ8SLT9</accession>
<comment type="similarity">
    <text evidence="2">Belongs to the SCC4/mau-2 family.</text>
</comment>
<evidence type="ECO:0000259" key="12">
    <source>
        <dbReference type="Pfam" id="PF08652"/>
    </source>
</evidence>
<dbReference type="SUPFAM" id="SSF48452">
    <property type="entry name" value="TPR-like"/>
    <property type="match status" value="1"/>
</dbReference>
<dbReference type="InterPro" id="IPR036397">
    <property type="entry name" value="RNaseH_sf"/>
</dbReference>
<evidence type="ECO:0000256" key="3">
    <source>
        <dbReference type="ARBA" id="ARBA00017198"/>
    </source>
</evidence>
<evidence type="ECO:0000256" key="1">
    <source>
        <dbReference type="ARBA" id="ARBA00004642"/>
    </source>
</evidence>
<keyword evidence="6" id="KW-0802">TPR repeat</keyword>
<dbReference type="InterPro" id="IPR001888">
    <property type="entry name" value="Transposase_1"/>
</dbReference>
<dbReference type="Pfam" id="PF10345">
    <property type="entry name" value="Cohesin_load"/>
    <property type="match status" value="1"/>
</dbReference>
<dbReference type="Pfam" id="PF08652">
    <property type="entry name" value="RAI1"/>
    <property type="match status" value="1"/>
</dbReference>
<dbReference type="InterPro" id="IPR011990">
    <property type="entry name" value="TPR-like_helical_dom_sf"/>
</dbReference>
<keyword evidence="8" id="KW-0539">Nucleus</keyword>
<feature type="domain" description="RAI1-like" evidence="12">
    <location>
        <begin position="731"/>
        <end position="809"/>
    </location>
</feature>
<evidence type="ECO:0000256" key="10">
    <source>
        <dbReference type="ARBA" id="ARBA00025632"/>
    </source>
</evidence>
<evidence type="ECO:0000256" key="8">
    <source>
        <dbReference type="ARBA" id="ARBA00023242"/>
    </source>
</evidence>
<dbReference type="InterPro" id="IPR013961">
    <property type="entry name" value="RAI1"/>
</dbReference>
<dbReference type="PANTHER" id="PTHR21394">
    <property type="entry name" value="MAU2 CHROMATID COHESION FACTOR HOMOLOG"/>
    <property type="match status" value="1"/>
</dbReference>
<evidence type="ECO:0000256" key="2">
    <source>
        <dbReference type="ARBA" id="ARBA00008585"/>
    </source>
</evidence>
<reference evidence="13 14" key="1">
    <citation type="journal article" date="2022" name="Allergy">
        <title>Genome assembly and annotation of Periplaneta americana reveal a comprehensive cockroach allergen profile.</title>
        <authorList>
            <person name="Wang L."/>
            <person name="Xiong Q."/>
            <person name="Saelim N."/>
            <person name="Wang L."/>
            <person name="Nong W."/>
            <person name="Wan A.T."/>
            <person name="Shi M."/>
            <person name="Liu X."/>
            <person name="Cao Q."/>
            <person name="Hui J.H.L."/>
            <person name="Sookrung N."/>
            <person name="Leung T.F."/>
            <person name="Tungtrongchitr A."/>
            <person name="Tsui S.K.W."/>
        </authorList>
    </citation>
    <scope>NUCLEOTIDE SEQUENCE [LARGE SCALE GENOMIC DNA]</scope>
    <source>
        <strain evidence="13">PWHHKU_190912</strain>
    </source>
</reference>
<evidence type="ECO:0000256" key="4">
    <source>
        <dbReference type="ARBA" id="ARBA00022618"/>
    </source>
</evidence>
<evidence type="ECO:0000256" key="11">
    <source>
        <dbReference type="ARBA" id="ARBA00030523"/>
    </source>
</evidence>
<keyword evidence="14" id="KW-1185">Reference proteome</keyword>
<dbReference type="Gene3D" id="1.25.40.10">
    <property type="entry name" value="Tetratricopeptide repeat domain"/>
    <property type="match status" value="1"/>
</dbReference>
<proteinExistence type="inferred from homology"/>
<dbReference type="SMART" id="SM00028">
    <property type="entry name" value="TPR"/>
    <property type="match status" value="4"/>
</dbReference>
<protein>
    <recommendedName>
        <fullName evidence="3">MAU2 chromatid cohesion factor homolog</fullName>
    </recommendedName>
    <alternativeName>
        <fullName evidence="11">Cohesin loading complex subunit SCC4 homolog</fullName>
    </alternativeName>
</protein>
<dbReference type="Pfam" id="PF01359">
    <property type="entry name" value="Transposase_1"/>
    <property type="match status" value="1"/>
</dbReference>
<keyword evidence="4" id="KW-0132">Cell division</keyword>
<evidence type="ECO:0000256" key="7">
    <source>
        <dbReference type="ARBA" id="ARBA00022829"/>
    </source>
</evidence>
<dbReference type="EMBL" id="JAJSOF020000025">
    <property type="protein sequence ID" value="KAJ4434430.1"/>
    <property type="molecule type" value="Genomic_DNA"/>
</dbReference>
<name>A0ABQ8SLT9_PERAM</name>
<evidence type="ECO:0000256" key="9">
    <source>
        <dbReference type="ARBA" id="ARBA00023306"/>
    </source>
</evidence>
<evidence type="ECO:0000313" key="14">
    <source>
        <dbReference type="Proteomes" id="UP001148838"/>
    </source>
</evidence>
<comment type="subcellular location">
    <subcellularLocation>
        <location evidence="1">Nucleus</location>
        <location evidence="1">Nucleoplasm</location>
    </subcellularLocation>
</comment>
<comment type="caution">
    <text evidence="13">The sequence shown here is derived from an EMBL/GenBank/DDBJ whole genome shotgun (WGS) entry which is preliminary data.</text>
</comment>
<dbReference type="Proteomes" id="UP001148838">
    <property type="component" value="Unassembled WGS sequence"/>
</dbReference>
<organism evidence="13 14">
    <name type="scientific">Periplaneta americana</name>
    <name type="common">American cockroach</name>
    <name type="synonym">Blatta americana</name>
    <dbReference type="NCBI Taxonomy" id="6978"/>
    <lineage>
        <taxon>Eukaryota</taxon>
        <taxon>Metazoa</taxon>
        <taxon>Ecdysozoa</taxon>
        <taxon>Arthropoda</taxon>
        <taxon>Hexapoda</taxon>
        <taxon>Insecta</taxon>
        <taxon>Pterygota</taxon>
        <taxon>Neoptera</taxon>
        <taxon>Polyneoptera</taxon>
        <taxon>Dictyoptera</taxon>
        <taxon>Blattodea</taxon>
        <taxon>Blattoidea</taxon>
        <taxon>Blattidae</taxon>
        <taxon>Blattinae</taxon>
        <taxon>Periplaneta</taxon>
    </lineage>
</organism>
<evidence type="ECO:0000256" key="5">
    <source>
        <dbReference type="ARBA" id="ARBA00022776"/>
    </source>
</evidence>
<keyword evidence="7" id="KW-0159">Chromosome partition</keyword>
<comment type="function">
    <text evidence="10">Required for association of the cohesin complex with chromatin during interphase. Plays a role in sister chromatid cohesion and normal progression through prometaphase.</text>
</comment>
<evidence type="ECO:0000256" key="6">
    <source>
        <dbReference type="ARBA" id="ARBA00022803"/>
    </source>
</evidence>
<evidence type="ECO:0000313" key="13">
    <source>
        <dbReference type="EMBL" id="KAJ4434430.1"/>
    </source>
</evidence>
<keyword evidence="5" id="KW-0498">Mitosis</keyword>
<sequence>MHYVSQKLVPKMLSAEQKETRMTLAGDMISMADEDGDFLNKIISDDETWCYLYDPVPKRQSSEWKSKTSPRKQKFPRDTYKGKVMLEVFFDSQGLIHHEFTPEGRTVTKELYVEILRRLQGRSEKETSRKTISQHQQEPAMARATRICLILNMSRVTQHVFQSVDVLTAPAGTSHDVVTAPAGTSHGTCHKNLSDLGHVTCYPTRVPIGMKFRPFVFVIKVTSTLWLLSQVINAFDDVKFEAASVLAELYEQQAQSSLSKPILRKAIELSQHSVYWHCRLIFQLAVCHYLMAGQVKSVKPCLKQLQQSIQTIMQPTWPSDESVSGPNVGDMFIWMPKEHLYVLVYLVTVMHSMQAGYMDKAQKYTDKALMQIEKLKIVDNRPILSVFQLMLLEHIIMCRLVMGNKSLALSEISQACGLCQQQPRLLLTHRPQLHTLLGLYAMSMNCMEAAEAQFTAALRTSQERELWTFANLNLAIVYLRAKREQEFAALLERINPESLPSHSHSLRAAAYYVQGLQSFFQARYNEAKRYLRETLKMANAEDLNRLTSCSLVLLGHIFLSLGNSRESMNMVTPAMQLASKIPDVHVQLWASAILKGTARVLQYVSRRLETFHCVMPKKPVHVSSTGNVHEFYFPYKVISCKRKYDTIFIIVIIIIGMDVANDYEHLIFADLYRMCGDPVRENEAFQMHCNFSQMLLKDHFQASQMAEHNLIHWTEGNFPMLVGNPPSTSDTLLQSPHFVCFRGLLTMLLCTPFEQQEGWIILASKHGGTIFLCAKETEEKHQQRELMTDRQRQFMSWGYKFEQYMTSGKYATVVHK</sequence>
<dbReference type="InterPro" id="IPR019440">
    <property type="entry name" value="MAU2"/>
</dbReference>